<dbReference type="GO" id="GO:0031640">
    <property type="term" value="P:killing of cells of another organism"/>
    <property type="evidence" value="ECO:0007669"/>
    <property type="project" value="UniProtKB-KW"/>
</dbReference>
<dbReference type="InterPro" id="IPR023346">
    <property type="entry name" value="Lysozyme-like_dom_sf"/>
</dbReference>
<dbReference type="InParanoid" id="A8DVS1"/>
<evidence type="ECO:0000256" key="2">
    <source>
        <dbReference type="ARBA" id="ARBA00022638"/>
    </source>
</evidence>
<reference evidence="3 4" key="1">
    <citation type="journal article" date="2007" name="Science">
        <title>Sea anemone genome reveals ancestral eumetazoan gene repertoire and genomic organization.</title>
        <authorList>
            <person name="Putnam N.H."/>
            <person name="Srivastava M."/>
            <person name="Hellsten U."/>
            <person name="Dirks B."/>
            <person name="Chapman J."/>
            <person name="Salamov A."/>
            <person name="Terry A."/>
            <person name="Shapiro H."/>
            <person name="Lindquist E."/>
            <person name="Kapitonov V.V."/>
            <person name="Jurka J."/>
            <person name="Genikhovich G."/>
            <person name="Grigoriev I.V."/>
            <person name="Lucas S.M."/>
            <person name="Steele R.E."/>
            <person name="Finnerty J.R."/>
            <person name="Technau U."/>
            <person name="Martindale M.Q."/>
            <person name="Rokhsar D.S."/>
        </authorList>
    </citation>
    <scope>NUCLEOTIDE SEQUENCE [LARGE SCALE GENOMIC DNA]</scope>
    <source>
        <strain evidence="4">CH2 X CH6</strain>
    </source>
</reference>
<organism evidence="3 4">
    <name type="scientific">Nematostella vectensis</name>
    <name type="common">Starlet sea anemone</name>
    <dbReference type="NCBI Taxonomy" id="45351"/>
    <lineage>
        <taxon>Eukaryota</taxon>
        <taxon>Metazoa</taxon>
        <taxon>Cnidaria</taxon>
        <taxon>Anthozoa</taxon>
        <taxon>Hexacorallia</taxon>
        <taxon>Actiniaria</taxon>
        <taxon>Edwardsiidae</taxon>
        <taxon>Nematostella</taxon>
    </lineage>
</organism>
<protein>
    <submittedName>
        <fullName evidence="3">Uncharacterized protein</fullName>
    </submittedName>
</protein>
<dbReference type="SUPFAM" id="SSF53955">
    <property type="entry name" value="Lysozyme-like"/>
    <property type="match status" value="1"/>
</dbReference>
<dbReference type="GO" id="GO:0003796">
    <property type="term" value="F:lysozyme activity"/>
    <property type="evidence" value="ECO:0007669"/>
    <property type="project" value="InterPro"/>
</dbReference>
<dbReference type="GO" id="GO:0042742">
    <property type="term" value="P:defense response to bacterium"/>
    <property type="evidence" value="ECO:0007669"/>
    <property type="project" value="UniProtKB-KW"/>
</dbReference>
<evidence type="ECO:0000256" key="1">
    <source>
        <dbReference type="ARBA" id="ARBA00022529"/>
    </source>
</evidence>
<dbReference type="HOGENOM" id="CLU_1005771_0_0_1"/>
<accession>A8DVS1</accession>
<evidence type="ECO:0000313" key="4">
    <source>
        <dbReference type="Proteomes" id="UP000001593"/>
    </source>
</evidence>
<keyword evidence="2" id="KW-0081">Bacteriolytic enzyme</keyword>
<evidence type="ECO:0000313" key="3">
    <source>
        <dbReference type="EMBL" id="EDO25688.1"/>
    </source>
</evidence>
<dbReference type="InterPro" id="IPR023347">
    <property type="entry name" value="Lysozyme_dom_sf"/>
</dbReference>
<keyword evidence="4" id="KW-1185">Reference proteome</keyword>
<dbReference type="EMBL" id="DS478551">
    <property type="protein sequence ID" value="EDO25688.1"/>
    <property type="molecule type" value="Genomic_DNA"/>
</dbReference>
<name>A8DVS1_NEMVE</name>
<sequence length="277" mass="31502">MDHTPEDQNPNWVTEKKRIETLSWWKELAGQPGIAADGVAWHFHPMGMKNMFSSSCSEKCRRETYELETTAGTFVVSKKLFEFILEIERYSEFPYALPDDTSGITIAYGYDLGQQTEATVDEELSDLYTASEIESLKTALGKKGANARNHLSQVSNIAINKENALKLAVIMKKRYAQQVVDIYPSSINLHPDCQGALLSLVINRGKALTHRDPENTSRLEMKQISEDLEANNIHLIPSRLRSMKRLWENNPAQRGVATRRENEAVYFEEALECSCWK</sequence>
<dbReference type="Gene3D" id="1.10.530.40">
    <property type="match status" value="1"/>
</dbReference>
<proteinExistence type="predicted"/>
<gene>
    <name evidence="3" type="ORF">NEMVEDRAFT_v1g225792</name>
</gene>
<dbReference type="AlphaFoldDB" id="A8DVS1"/>
<dbReference type="Proteomes" id="UP000001593">
    <property type="component" value="Unassembled WGS sequence"/>
</dbReference>
<keyword evidence="1" id="KW-0929">Antimicrobial</keyword>